<comment type="caution">
    <text evidence="2">The sequence shown here is derived from an EMBL/GenBank/DDBJ whole genome shotgun (WGS) entry which is preliminary data.</text>
</comment>
<accession>A0ABP8M7V6</accession>
<keyword evidence="1" id="KW-0732">Signal</keyword>
<feature type="signal peptide" evidence="1">
    <location>
        <begin position="1"/>
        <end position="22"/>
    </location>
</feature>
<dbReference type="PROSITE" id="PS51257">
    <property type="entry name" value="PROKAR_LIPOPROTEIN"/>
    <property type="match status" value="1"/>
</dbReference>
<organism evidence="2 3">
    <name type="scientific">Ravibacter arvi</name>
    <dbReference type="NCBI Taxonomy" id="2051041"/>
    <lineage>
        <taxon>Bacteria</taxon>
        <taxon>Pseudomonadati</taxon>
        <taxon>Bacteroidota</taxon>
        <taxon>Cytophagia</taxon>
        <taxon>Cytophagales</taxon>
        <taxon>Spirosomataceae</taxon>
        <taxon>Ravibacter</taxon>
    </lineage>
</organism>
<dbReference type="EMBL" id="BAABEY010000033">
    <property type="protein sequence ID" value="GAA4444853.1"/>
    <property type="molecule type" value="Genomic_DNA"/>
</dbReference>
<dbReference type="Proteomes" id="UP001501508">
    <property type="component" value="Unassembled WGS sequence"/>
</dbReference>
<sequence>MKYLRVLSPLIAFLGCGLPVSAQLEKAAHIEFAVSSSLDENFEVFPLGQQGALVLTRSGMYQGHGEEWRFVKLSEDLKPVWNNSFRLNFRFIPVMAYQNHTHAYWVFAEPDTDRFQFLQVNLETGFQDVHEGKLLSNIDLQQFMVMESKAILAGYHRGRPVVMVHSFFDKTTRVLPDLYEKNSELNGIDLNEKDGLINVMTYSFRKRQCLFEIKTYNYEGRHMKTTTLTDQDYSIISGQIIPLNESDSYLIGNYSIGCTPFSQGLYISQIRDTEPENLEYIEFSELRNFFNYMSPKRKARMIERIGRRKSLGKENRFRYRLLLHNLIETEDEILLVAEVYYPNYRNYNPPSTGINSFYRGSSFRAQDGFRYTHAIVCGFDKNGRYKWDNSFAIKNLVSQDLQEMVQLSRFGEYWVLAYPEEGNIHTEVIKKEKVVVESTKHELQPRARSLFFNESAILAAWYDKYFLAFGRQKPENASPNSQKEVYYLTKLTYQVDPVTGIPLSDTAANSKTSLQKRSTDSTAN</sequence>
<protein>
    <recommendedName>
        <fullName evidence="4">DKNYY family protein</fullName>
    </recommendedName>
</protein>
<feature type="chain" id="PRO_5047163415" description="DKNYY family protein" evidence="1">
    <location>
        <begin position="23"/>
        <end position="524"/>
    </location>
</feature>
<gene>
    <name evidence="2" type="ORF">GCM10023091_35590</name>
</gene>
<evidence type="ECO:0000256" key="1">
    <source>
        <dbReference type="SAM" id="SignalP"/>
    </source>
</evidence>
<proteinExistence type="predicted"/>
<evidence type="ECO:0000313" key="3">
    <source>
        <dbReference type="Proteomes" id="UP001501508"/>
    </source>
</evidence>
<evidence type="ECO:0008006" key="4">
    <source>
        <dbReference type="Google" id="ProtNLM"/>
    </source>
</evidence>
<name>A0ABP8M7V6_9BACT</name>
<reference evidence="3" key="1">
    <citation type="journal article" date="2019" name="Int. J. Syst. Evol. Microbiol.">
        <title>The Global Catalogue of Microorganisms (GCM) 10K type strain sequencing project: providing services to taxonomists for standard genome sequencing and annotation.</title>
        <authorList>
            <consortium name="The Broad Institute Genomics Platform"/>
            <consortium name="The Broad Institute Genome Sequencing Center for Infectious Disease"/>
            <person name="Wu L."/>
            <person name="Ma J."/>
        </authorList>
    </citation>
    <scope>NUCLEOTIDE SEQUENCE [LARGE SCALE GENOMIC DNA]</scope>
    <source>
        <strain evidence="3">JCM 31920</strain>
    </source>
</reference>
<keyword evidence="3" id="KW-1185">Reference proteome</keyword>
<evidence type="ECO:0000313" key="2">
    <source>
        <dbReference type="EMBL" id="GAA4444853.1"/>
    </source>
</evidence>